<organism evidence="2 3">
    <name type="scientific">Potamilus streckersoni</name>
    <dbReference type="NCBI Taxonomy" id="2493646"/>
    <lineage>
        <taxon>Eukaryota</taxon>
        <taxon>Metazoa</taxon>
        <taxon>Spiralia</taxon>
        <taxon>Lophotrochozoa</taxon>
        <taxon>Mollusca</taxon>
        <taxon>Bivalvia</taxon>
        <taxon>Autobranchia</taxon>
        <taxon>Heteroconchia</taxon>
        <taxon>Palaeoheterodonta</taxon>
        <taxon>Unionida</taxon>
        <taxon>Unionoidea</taxon>
        <taxon>Unionidae</taxon>
        <taxon>Ambleminae</taxon>
        <taxon>Lampsilini</taxon>
        <taxon>Potamilus</taxon>
    </lineage>
</organism>
<proteinExistence type="predicted"/>
<feature type="region of interest" description="Disordered" evidence="1">
    <location>
        <begin position="212"/>
        <end position="231"/>
    </location>
</feature>
<dbReference type="EMBL" id="JAEAOA010002240">
    <property type="protein sequence ID" value="KAK3585923.1"/>
    <property type="molecule type" value="Genomic_DNA"/>
</dbReference>
<evidence type="ECO:0000256" key="1">
    <source>
        <dbReference type="SAM" id="MobiDB-lite"/>
    </source>
</evidence>
<sequence>MANQLKATFTKFRFAKKATQKDTQAKKILNQIYGNLDFTISQNKQEDLRPKTCNANLKRKDTHPAYTYIKEQTQNNNNNSNNYYNIGATMAKNVHCNNNNKRTRANESVDYIHHDQELDKQDQINTEIDQTPQQIFELSHDTTYLTQTQVKNKTSKIRYADDKEKPGPSKTHTLEELREIMAALSQDTMDTLQDSSINLSIIKKLNEPATYCGKGKQPLRGTPRQPQAKLPRTELKTQQYNSTTINDEQVTEKYRPQPKHKLQPHPRYLTLYLKSPNNTPITLSDSAIQIELMKHKSGN</sequence>
<reference evidence="2" key="2">
    <citation type="journal article" date="2021" name="Genome Biol. Evol.">
        <title>Developing a high-quality reference genome for a parasitic bivalve with doubly uniparental inheritance (Bivalvia: Unionida).</title>
        <authorList>
            <person name="Smith C.H."/>
        </authorList>
    </citation>
    <scope>NUCLEOTIDE SEQUENCE</scope>
    <source>
        <strain evidence="2">CHS0354</strain>
        <tissue evidence="2">Mantle</tissue>
    </source>
</reference>
<feature type="non-terminal residue" evidence="2">
    <location>
        <position position="299"/>
    </location>
</feature>
<reference evidence="2" key="1">
    <citation type="journal article" date="2021" name="Genome Biol. Evol.">
        <title>A High-Quality Reference Genome for a Parasitic Bivalve with Doubly Uniparental Inheritance (Bivalvia: Unionida).</title>
        <authorList>
            <person name="Smith C.H."/>
        </authorList>
    </citation>
    <scope>NUCLEOTIDE SEQUENCE</scope>
    <source>
        <strain evidence="2">CHS0354</strain>
    </source>
</reference>
<evidence type="ECO:0000313" key="2">
    <source>
        <dbReference type="EMBL" id="KAK3585923.1"/>
    </source>
</evidence>
<reference evidence="2" key="3">
    <citation type="submission" date="2023-05" db="EMBL/GenBank/DDBJ databases">
        <authorList>
            <person name="Smith C.H."/>
        </authorList>
    </citation>
    <scope>NUCLEOTIDE SEQUENCE</scope>
    <source>
        <strain evidence="2">CHS0354</strain>
        <tissue evidence="2">Mantle</tissue>
    </source>
</reference>
<comment type="caution">
    <text evidence="2">The sequence shown here is derived from an EMBL/GenBank/DDBJ whole genome shotgun (WGS) entry which is preliminary data.</text>
</comment>
<evidence type="ECO:0000313" key="3">
    <source>
        <dbReference type="Proteomes" id="UP001195483"/>
    </source>
</evidence>
<name>A0AAE0S6I0_9BIVA</name>
<protein>
    <submittedName>
        <fullName evidence="2">Uncharacterized protein</fullName>
    </submittedName>
</protein>
<keyword evidence="3" id="KW-1185">Reference proteome</keyword>
<dbReference type="AlphaFoldDB" id="A0AAE0S6I0"/>
<dbReference type="Proteomes" id="UP001195483">
    <property type="component" value="Unassembled WGS sequence"/>
</dbReference>
<gene>
    <name evidence="2" type="ORF">CHS0354_038461</name>
</gene>
<accession>A0AAE0S6I0</accession>